<dbReference type="EMBL" id="QRUO01000024">
    <property type="protein sequence ID" value="RGR67055.1"/>
    <property type="molecule type" value="Genomic_DNA"/>
</dbReference>
<name>A0A414FA87_9BACE</name>
<organism evidence="5 10">
    <name type="scientific">Bacteroides caccae</name>
    <dbReference type="NCBI Taxonomy" id="47678"/>
    <lineage>
        <taxon>Bacteria</taxon>
        <taxon>Pseudomonadati</taxon>
        <taxon>Bacteroidota</taxon>
        <taxon>Bacteroidia</taxon>
        <taxon>Bacteroidales</taxon>
        <taxon>Bacteroidaceae</taxon>
        <taxon>Bacteroides</taxon>
    </lineage>
</organism>
<gene>
    <name evidence="6" type="ORF">DW190_14120</name>
    <name evidence="5" type="ORF">DW794_19225</name>
    <name evidence="3" type="ORF">DWY26_19290</name>
    <name evidence="4" type="ORF">DXA49_11280</name>
    <name evidence="2" type="ORF">F2Y39_01970</name>
</gene>
<evidence type="ECO:0000313" key="3">
    <source>
        <dbReference type="EMBL" id="RGR67055.1"/>
    </source>
</evidence>
<reference evidence="7 8" key="1">
    <citation type="submission" date="2018-08" db="EMBL/GenBank/DDBJ databases">
        <title>A genome reference for cultivated species of the human gut microbiota.</title>
        <authorList>
            <person name="Zou Y."/>
            <person name="Xue W."/>
            <person name="Luo G."/>
        </authorList>
    </citation>
    <scope>NUCLEOTIDE SEQUENCE [LARGE SCALE GENOMIC DNA]</scope>
    <source>
        <strain evidence="3 8">AF24-29LB</strain>
        <strain evidence="6 7">AM16-49B</strain>
        <strain evidence="5 10">AM31-16AC</strain>
        <strain evidence="4 9">OF02-6LB</strain>
    </source>
</reference>
<reference evidence="2 11" key="2">
    <citation type="journal article" date="2019" name="Nat. Med.">
        <title>A library of human gut bacterial isolates paired with longitudinal multiomics data enables mechanistic microbiome research.</title>
        <authorList>
            <person name="Poyet M."/>
            <person name="Groussin M."/>
            <person name="Gibbons S.M."/>
            <person name="Avila-Pacheco J."/>
            <person name="Jiang X."/>
            <person name="Kearney S.M."/>
            <person name="Perrotta A.R."/>
            <person name="Berdy B."/>
            <person name="Zhao S."/>
            <person name="Lieberman T.D."/>
            <person name="Swanson P.K."/>
            <person name="Smith M."/>
            <person name="Roesemann S."/>
            <person name="Alexander J.E."/>
            <person name="Rich S.A."/>
            <person name="Livny J."/>
            <person name="Vlamakis H."/>
            <person name="Clish C."/>
            <person name="Bullock K."/>
            <person name="Deik A."/>
            <person name="Scott J."/>
            <person name="Pierce K.A."/>
            <person name="Xavier R.J."/>
            <person name="Alm E.J."/>
        </authorList>
    </citation>
    <scope>NUCLEOTIDE SEQUENCE [LARGE SCALE GENOMIC DNA]</scope>
    <source>
        <strain evidence="2 11">BIOML-A25</strain>
    </source>
</reference>
<evidence type="ECO:0000256" key="1">
    <source>
        <dbReference type="SAM" id="Phobius"/>
    </source>
</evidence>
<evidence type="ECO:0000313" key="2">
    <source>
        <dbReference type="EMBL" id="KAA5481626.1"/>
    </source>
</evidence>
<keyword evidence="1" id="KW-0472">Membrane</keyword>
<protein>
    <submittedName>
        <fullName evidence="5">Uncharacterized protein</fullName>
    </submittedName>
</protein>
<dbReference type="EMBL" id="QSJD01000044">
    <property type="protein sequence ID" value="RHD43356.1"/>
    <property type="molecule type" value="Genomic_DNA"/>
</dbReference>
<dbReference type="Proteomes" id="UP000284431">
    <property type="component" value="Unassembled WGS sequence"/>
</dbReference>
<evidence type="ECO:0000313" key="8">
    <source>
        <dbReference type="Proteomes" id="UP000284205"/>
    </source>
</evidence>
<dbReference type="Proteomes" id="UP000427825">
    <property type="component" value="Unassembled WGS sequence"/>
</dbReference>
<evidence type="ECO:0000313" key="7">
    <source>
        <dbReference type="Proteomes" id="UP000283512"/>
    </source>
</evidence>
<dbReference type="Proteomes" id="UP000284205">
    <property type="component" value="Unassembled WGS sequence"/>
</dbReference>
<sequence length="75" mass="9193">MPTLYKRFYWFFVKFGGNLTSRWYLHSPPSGRRMLNTIDYQIIIFLINFTTKFEAELFYFSFILHLTLIMGYLFD</sequence>
<evidence type="ECO:0000313" key="6">
    <source>
        <dbReference type="EMBL" id="RHH88241.1"/>
    </source>
</evidence>
<dbReference type="Proteomes" id="UP000283512">
    <property type="component" value="Unassembled WGS sequence"/>
</dbReference>
<keyword evidence="1" id="KW-0812">Transmembrane</keyword>
<proteinExistence type="predicted"/>
<feature type="transmembrane region" description="Helical" evidence="1">
    <location>
        <begin position="57"/>
        <end position="74"/>
    </location>
</feature>
<keyword evidence="1" id="KW-1133">Transmembrane helix</keyword>
<dbReference type="EMBL" id="QRKD01000014">
    <property type="protein sequence ID" value="RHH88241.1"/>
    <property type="molecule type" value="Genomic_DNA"/>
</dbReference>
<comment type="caution">
    <text evidence="5">The sequence shown here is derived from an EMBL/GenBank/DDBJ whole genome shotgun (WGS) entry which is preliminary data.</text>
</comment>
<evidence type="ECO:0000313" key="11">
    <source>
        <dbReference type="Proteomes" id="UP000427825"/>
    </source>
</evidence>
<evidence type="ECO:0000313" key="10">
    <source>
        <dbReference type="Proteomes" id="UP000284689"/>
    </source>
</evidence>
<dbReference type="Proteomes" id="UP000284689">
    <property type="component" value="Unassembled WGS sequence"/>
</dbReference>
<evidence type="ECO:0000313" key="5">
    <source>
        <dbReference type="EMBL" id="RHD43356.1"/>
    </source>
</evidence>
<evidence type="ECO:0000313" key="9">
    <source>
        <dbReference type="Proteomes" id="UP000284431"/>
    </source>
</evidence>
<dbReference type="EMBL" id="VVYJ01000001">
    <property type="protein sequence ID" value="KAA5481626.1"/>
    <property type="molecule type" value="Genomic_DNA"/>
</dbReference>
<accession>A0A414FA87</accession>
<evidence type="ECO:0000313" key="4">
    <source>
        <dbReference type="EMBL" id="RGY25267.1"/>
    </source>
</evidence>
<dbReference type="EMBL" id="QSCS01000016">
    <property type="protein sequence ID" value="RGY25267.1"/>
    <property type="molecule type" value="Genomic_DNA"/>
</dbReference>
<dbReference type="AlphaFoldDB" id="A0A414FA87"/>